<gene>
    <name evidence="1" type="ORF">AEX81_00018</name>
</gene>
<reference evidence="1" key="1">
    <citation type="journal article" date="2016" name="Theor. Appl. Genet.">
        <title>Suppressed recombination and unique candidate genes in the divergent haplotype encoding Fhb1, a major Fusarium head blight resistance locus in wheat.</title>
        <authorList>
            <person name="Schweiger W."/>
            <person name="Steiner B."/>
            <person name="Vautrin S."/>
            <person name="Nussbaumer T."/>
            <person name="Siegwart G."/>
            <person name="Zamini M."/>
            <person name="Jungreithmeier F."/>
            <person name="Gratl V."/>
            <person name="Lemmens M."/>
            <person name="Mayer K.F."/>
            <person name="Berges H."/>
            <person name="Adam G."/>
            <person name="Buerstmayr H."/>
        </authorList>
    </citation>
    <scope>NUCLEOTIDE SEQUENCE</scope>
    <source>
        <tissue evidence="1">Palea</tissue>
    </source>
</reference>
<evidence type="ECO:0000313" key="1">
    <source>
        <dbReference type="EMBL" id="AML47766.1"/>
    </source>
</evidence>
<dbReference type="EMBL" id="KU641029">
    <property type="protein sequence ID" value="AML47766.1"/>
    <property type="molecule type" value="Genomic_DNA"/>
</dbReference>
<protein>
    <submittedName>
        <fullName evidence="1">Putative delta-cadiene synthase</fullName>
    </submittedName>
</protein>
<accession>A0A182BG15</accession>
<name>A0A182BG15_WHEAT</name>
<dbReference type="AlphaFoldDB" id="A0A182BG15"/>
<proteinExistence type="predicted"/>
<organism evidence="1">
    <name type="scientific">Triticum aestivum</name>
    <name type="common">Wheat</name>
    <dbReference type="NCBI Taxonomy" id="4565"/>
    <lineage>
        <taxon>Eukaryota</taxon>
        <taxon>Viridiplantae</taxon>
        <taxon>Streptophyta</taxon>
        <taxon>Embryophyta</taxon>
        <taxon>Tracheophyta</taxon>
        <taxon>Spermatophyta</taxon>
        <taxon>Magnoliopsida</taxon>
        <taxon>Liliopsida</taxon>
        <taxon>Poales</taxon>
        <taxon>Poaceae</taxon>
        <taxon>BOP clade</taxon>
        <taxon>Pooideae</taxon>
        <taxon>Triticodae</taxon>
        <taxon>Triticeae</taxon>
        <taxon>Triticinae</taxon>
        <taxon>Triticum</taxon>
    </lineage>
</organism>
<sequence>MAVNRADDAVSRLRMINAGSAVTRGAFAASEWGGFFITHDPPRPQAWHAYILLPCADLALLVFHFAQPPLQI</sequence>